<dbReference type="Proteomes" id="UP001168821">
    <property type="component" value="Unassembled WGS sequence"/>
</dbReference>
<dbReference type="PANTHER" id="PTHR23241">
    <property type="entry name" value="LATE EMBRYOGENESIS ABUNDANT PLANTS LEA-RELATED"/>
    <property type="match status" value="1"/>
</dbReference>
<feature type="transmembrane region" description="Helical" evidence="5">
    <location>
        <begin position="252"/>
        <end position="274"/>
    </location>
</feature>
<dbReference type="InterPro" id="IPR053009">
    <property type="entry name" value="Xanthocillin_Biosynth-Assoc"/>
</dbReference>
<keyword evidence="8" id="KW-1185">Reference proteome</keyword>
<evidence type="ECO:0000256" key="2">
    <source>
        <dbReference type="ARBA" id="ARBA00022692"/>
    </source>
</evidence>
<evidence type="ECO:0000256" key="1">
    <source>
        <dbReference type="ARBA" id="ARBA00004370"/>
    </source>
</evidence>
<feature type="transmembrane region" description="Helical" evidence="5">
    <location>
        <begin position="151"/>
        <end position="171"/>
    </location>
</feature>
<sequence length="281" mass="31846">MCVGKVSVSDRIDGPFKSPRGNVTKNMELVTETGKVPYQEDILALSTYYTKVALVVFSQWVKTFQESIYYKIMFHTTQPAHVVTTIAVLMVSLMLIPTERRTSTQSPLWSLIYMGCFSAHFGAQLWMTFVSGLSLYFALPRHTFGNVQKVLFPKYFLVNAILSLITLYVFLRAHNYHLKSTEIATQVAAMTLCFLIELVIRLYLTPSLLSLMTVKNRIETQAGVGLEVGKLVPGNLLRCPHYVKVHKGFRKVHMIIAIGNVITMACTMFHLYYLSQKLCVL</sequence>
<feature type="transmembrane region" description="Helical" evidence="5">
    <location>
        <begin position="79"/>
        <end position="96"/>
    </location>
</feature>
<keyword evidence="2 5" id="KW-0812">Transmembrane</keyword>
<dbReference type="AlphaFoldDB" id="A0AA38HM14"/>
<evidence type="ECO:0000313" key="8">
    <source>
        <dbReference type="Proteomes" id="UP001168821"/>
    </source>
</evidence>
<feature type="transmembrane region" description="Helical" evidence="5">
    <location>
        <begin position="183"/>
        <end position="204"/>
    </location>
</feature>
<gene>
    <name evidence="7" type="ORF">Zmor_002961</name>
</gene>
<dbReference type="EMBL" id="JALNTZ010000010">
    <property type="protein sequence ID" value="KAJ3639611.1"/>
    <property type="molecule type" value="Genomic_DNA"/>
</dbReference>
<evidence type="ECO:0000256" key="4">
    <source>
        <dbReference type="ARBA" id="ARBA00023136"/>
    </source>
</evidence>
<feature type="domain" description="TMEM205-like" evidence="6">
    <location>
        <begin position="116"/>
        <end position="214"/>
    </location>
</feature>
<organism evidence="7 8">
    <name type="scientific">Zophobas morio</name>
    <dbReference type="NCBI Taxonomy" id="2755281"/>
    <lineage>
        <taxon>Eukaryota</taxon>
        <taxon>Metazoa</taxon>
        <taxon>Ecdysozoa</taxon>
        <taxon>Arthropoda</taxon>
        <taxon>Hexapoda</taxon>
        <taxon>Insecta</taxon>
        <taxon>Pterygota</taxon>
        <taxon>Neoptera</taxon>
        <taxon>Endopterygota</taxon>
        <taxon>Coleoptera</taxon>
        <taxon>Polyphaga</taxon>
        <taxon>Cucujiformia</taxon>
        <taxon>Tenebrionidae</taxon>
        <taxon>Zophobas</taxon>
    </lineage>
</organism>
<dbReference type="InterPro" id="IPR025423">
    <property type="entry name" value="TMEM205-like"/>
</dbReference>
<proteinExistence type="predicted"/>
<dbReference type="PANTHER" id="PTHR23241:SF102">
    <property type="entry name" value="LD23009P"/>
    <property type="match status" value="1"/>
</dbReference>
<evidence type="ECO:0000256" key="5">
    <source>
        <dbReference type="SAM" id="Phobius"/>
    </source>
</evidence>
<evidence type="ECO:0000259" key="6">
    <source>
        <dbReference type="Pfam" id="PF13664"/>
    </source>
</evidence>
<evidence type="ECO:0000313" key="7">
    <source>
        <dbReference type="EMBL" id="KAJ3639611.1"/>
    </source>
</evidence>
<comment type="subcellular location">
    <subcellularLocation>
        <location evidence="1">Membrane</location>
    </subcellularLocation>
</comment>
<reference evidence="7" key="1">
    <citation type="journal article" date="2023" name="G3 (Bethesda)">
        <title>Whole genome assemblies of Zophobas morio and Tenebrio molitor.</title>
        <authorList>
            <person name="Kaur S."/>
            <person name="Stinson S.A."/>
            <person name="diCenzo G.C."/>
        </authorList>
    </citation>
    <scope>NUCLEOTIDE SEQUENCE</scope>
    <source>
        <strain evidence="7">QUZm001</strain>
    </source>
</reference>
<evidence type="ECO:0000256" key="3">
    <source>
        <dbReference type="ARBA" id="ARBA00022989"/>
    </source>
</evidence>
<dbReference type="Pfam" id="PF13664">
    <property type="entry name" value="DUF4149"/>
    <property type="match status" value="1"/>
</dbReference>
<name>A0AA38HM14_9CUCU</name>
<keyword evidence="4 5" id="KW-0472">Membrane</keyword>
<comment type="caution">
    <text evidence="7">The sequence shown here is derived from an EMBL/GenBank/DDBJ whole genome shotgun (WGS) entry which is preliminary data.</text>
</comment>
<accession>A0AA38HM14</accession>
<protein>
    <recommendedName>
        <fullName evidence="6">TMEM205-like domain-containing protein</fullName>
    </recommendedName>
</protein>
<dbReference type="GO" id="GO:0016020">
    <property type="term" value="C:membrane"/>
    <property type="evidence" value="ECO:0007669"/>
    <property type="project" value="UniProtKB-SubCell"/>
</dbReference>
<keyword evidence="3 5" id="KW-1133">Transmembrane helix</keyword>
<feature type="transmembrane region" description="Helical" evidence="5">
    <location>
        <begin position="108"/>
        <end position="139"/>
    </location>
</feature>